<feature type="compositionally biased region" description="Low complexity" evidence="1">
    <location>
        <begin position="1"/>
        <end position="18"/>
    </location>
</feature>
<dbReference type="GeneID" id="36546454"/>
<dbReference type="Proteomes" id="UP000234254">
    <property type="component" value="Unassembled WGS sequence"/>
</dbReference>
<name>A0A2I1CZS9_ASPC2</name>
<reference evidence="2" key="1">
    <citation type="submission" date="2016-12" db="EMBL/GenBank/DDBJ databases">
        <title>The genomes of Aspergillus section Nigri reveals drivers in fungal speciation.</title>
        <authorList>
            <consortium name="DOE Joint Genome Institute"/>
            <person name="Vesth T.C."/>
            <person name="Nybo J."/>
            <person name="Theobald S."/>
            <person name="Brandl J."/>
            <person name="Frisvad J.C."/>
            <person name="Nielsen K.F."/>
            <person name="Lyhne E.K."/>
            <person name="Kogle M.E."/>
            <person name="Kuo A."/>
            <person name="Riley R."/>
            <person name="Clum A."/>
            <person name="Nolan M."/>
            <person name="Lipzen A."/>
            <person name="Salamov A."/>
            <person name="Henrissat B."/>
            <person name="Wiebenga A."/>
            <person name="De vries R.P."/>
            <person name="Grigoriev I.V."/>
            <person name="Mortensen U.H."/>
            <person name="Andersen M.R."/>
            <person name="Baker S.E."/>
        </authorList>
    </citation>
    <scope>NUCLEOTIDE SEQUENCE</scope>
    <source>
        <strain evidence="2">IBT 28561</strain>
    </source>
</reference>
<dbReference type="RefSeq" id="XP_024691736.1">
    <property type="nucleotide sequence ID" value="XM_024838930.1"/>
</dbReference>
<keyword evidence="3" id="KW-1185">Reference proteome</keyword>
<dbReference type="AlphaFoldDB" id="A0A2I1CZS9"/>
<accession>A0A2I1CZS9</accession>
<sequence length="242" mass="27748">MSPDQSDASSPSSSSGGSPTPPTHISLREWVIANSFTIRVEAPDPAAQEERIKRQLRQEIVMLWKRVWLGIYRLEGLHGLTHSYCLRRLYIGAGLEIDLWESPMEQGTANTREYGWNSGVYYLKLYNNVSIATLGAVVDLMTEYGTQVAAVDRAYELLERHQRDAYVDAASGIRFRAPEPNLQVEWSRLSAALRDNLWQFQLRTGVMNQLIFDEAVRLHRQNPTRALRGWFVRERAFPNGRR</sequence>
<gene>
    <name evidence="2" type="ORF">P168DRAFT_305472</name>
</gene>
<protein>
    <submittedName>
        <fullName evidence="2">Uncharacterized protein</fullName>
    </submittedName>
</protein>
<evidence type="ECO:0000256" key="1">
    <source>
        <dbReference type="SAM" id="MobiDB-lite"/>
    </source>
</evidence>
<comment type="caution">
    <text evidence="2">The sequence shown here is derived from an EMBL/GenBank/DDBJ whole genome shotgun (WGS) entry which is preliminary data.</text>
</comment>
<feature type="region of interest" description="Disordered" evidence="1">
    <location>
        <begin position="1"/>
        <end position="23"/>
    </location>
</feature>
<dbReference type="OrthoDB" id="4219547at2759"/>
<dbReference type="EMBL" id="MSFM01000008">
    <property type="protein sequence ID" value="PKY03142.1"/>
    <property type="molecule type" value="Genomic_DNA"/>
</dbReference>
<dbReference type="VEuPathDB" id="FungiDB:P168DRAFT_305472"/>
<proteinExistence type="predicted"/>
<evidence type="ECO:0000313" key="3">
    <source>
        <dbReference type="Proteomes" id="UP000234254"/>
    </source>
</evidence>
<organism evidence="2 3">
    <name type="scientific">Aspergillus campestris (strain IBT 28561)</name>
    <dbReference type="NCBI Taxonomy" id="1392248"/>
    <lineage>
        <taxon>Eukaryota</taxon>
        <taxon>Fungi</taxon>
        <taxon>Dikarya</taxon>
        <taxon>Ascomycota</taxon>
        <taxon>Pezizomycotina</taxon>
        <taxon>Eurotiomycetes</taxon>
        <taxon>Eurotiomycetidae</taxon>
        <taxon>Eurotiales</taxon>
        <taxon>Aspergillaceae</taxon>
        <taxon>Aspergillus</taxon>
        <taxon>Aspergillus subgen. Circumdati</taxon>
    </lineage>
</organism>
<evidence type="ECO:0000313" key="2">
    <source>
        <dbReference type="EMBL" id="PKY03142.1"/>
    </source>
</evidence>